<dbReference type="Proteomes" id="UP000179807">
    <property type="component" value="Unassembled WGS sequence"/>
</dbReference>
<name>A0A1J4KAL9_9EUKA</name>
<accession>A0A1J4KAL9</accession>
<dbReference type="EMBL" id="MLAK01000680">
    <property type="protein sequence ID" value="OHT08018.1"/>
    <property type="molecule type" value="Genomic_DNA"/>
</dbReference>
<dbReference type="RefSeq" id="XP_068361154.1">
    <property type="nucleotide sequence ID" value="XM_068503272.1"/>
</dbReference>
<evidence type="ECO:0000313" key="2">
    <source>
        <dbReference type="Proteomes" id="UP000179807"/>
    </source>
</evidence>
<comment type="caution">
    <text evidence="1">The sequence shown here is derived from an EMBL/GenBank/DDBJ whole genome shotgun (WGS) entry which is preliminary data.</text>
</comment>
<gene>
    <name evidence="1" type="ORF">TRFO_23643</name>
</gene>
<dbReference type="VEuPathDB" id="TrichDB:TRFO_23643"/>
<dbReference type="GeneID" id="94837976"/>
<dbReference type="AlphaFoldDB" id="A0A1J4KAL9"/>
<sequence length="304" mass="36462">MISRVIKAFYKKLDSQFDKLYNPAILIFYSLYARSNYALIDHVYKEPFILSQWEHALQTTEGTFYCTLLSIFSLAKSSSDLQEKVVHVIPKKNKSINLAFNVNSNLTNFALFCLNHYFSYQKNQLYDIEFDLLIRTILSSFTYFEKVFISVEMILRALETFQNMIFIYHPLLLFDVIKQDIMQESISRFLYFHDNKNIFYSVIRILLSLYDLEYTVEVNGKYKCFTLDIRIDHLIKTVNLPFDYPNKYICYNLIKIILQFIKIFDETRDDNLYFPYLFLINKQIFDTLFFLFKKIILLLKKVLN</sequence>
<reference evidence="1" key="1">
    <citation type="submission" date="2016-10" db="EMBL/GenBank/DDBJ databases">
        <authorList>
            <person name="Benchimol M."/>
            <person name="Almeida L.G."/>
            <person name="Vasconcelos A.T."/>
            <person name="Perreira-Neves A."/>
            <person name="Rosa I.A."/>
            <person name="Tasca T."/>
            <person name="Bogo M.R."/>
            <person name="de Souza W."/>
        </authorList>
    </citation>
    <scope>NUCLEOTIDE SEQUENCE [LARGE SCALE GENOMIC DNA]</scope>
    <source>
        <strain evidence="1">K</strain>
    </source>
</reference>
<organism evidence="1 2">
    <name type="scientific">Tritrichomonas foetus</name>
    <dbReference type="NCBI Taxonomy" id="1144522"/>
    <lineage>
        <taxon>Eukaryota</taxon>
        <taxon>Metamonada</taxon>
        <taxon>Parabasalia</taxon>
        <taxon>Tritrichomonadida</taxon>
        <taxon>Tritrichomonadidae</taxon>
        <taxon>Tritrichomonas</taxon>
    </lineage>
</organism>
<proteinExistence type="predicted"/>
<protein>
    <submittedName>
        <fullName evidence="1">Uncharacterized protein</fullName>
    </submittedName>
</protein>
<keyword evidence="2" id="KW-1185">Reference proteome</keyword>
<evidence type="ECO:0000313" key="1">
    <source>
        <dbReference type="EMBL" id="OHT08018.1"/>
    </source>
</evidence>